<name>A0ABT6X4S2_9BURK</name>
<evidence type="ECO:0000313" key="3">
    <source>
        <dbReference type="Proteomes" id="UP001431902"/>
    </source>
</evidence>
<protein>
    <recommendedName>
        <fullName evidence="4">Spore coat protein U domain-containing protein</fullName>
    </recommendedName>
</protein>
<dbReference type="RefSeq" id="WP_283223526.1">
    <property type="nucleotide sequence ID" value="NZ_JASGBH010000003.1"/>
</dbReference>
<sequence length="155" mass="15229">MKFVTSSILLAALAASSIAHAAGETAQVQVSGAVAVNCTLAVTPTAKASSLSILAGESAAVVGTVTENCNSGTGYTVTLTSANAGSLLSTAAGAVPTTYQATYDDGAGAIASQIVATRNNAQFGRQGDLKVSFAGNSQAVAGQYNDTLNLIIAAK</sequence>
<gene>
    <name evidence="2" type="ORF">QLQ16_04635</name>
</gene>
<evidence type="ECO:0000313" key="2">
    <source>
        <dbReference type="EMBL" id="MDI9233120.1"/>
    </source>
</evidence>
<feature type="signal peptide" evidence="1">
    <location>
        <begin position="1"/>
        <end position="21"/>
    </location>
</feature>
<dbReference type="EMBL" id="JASGBH010000003">
    <property type="protein sequence ID" value="MDI9233120.1"/>
    <property type="molecule type" value="Genomic_DNA"/>
</dbReference>
<comment type="caution">
    <text evidence="2">The sequence shown here is derived from an EMBL/GenBank/DDBJ whole genome shotgun (WGS) entry which is preliminary data.</text>
</comment>
<proteinExistence type="predicted"/>
<evidence type="ECO:0008006" key="4">
    <source>
        <dbReference type="Google" id="ProtNLM"/>
    </source>
</evidence>
<accession>A0ABT6X4S2</accession>
<reference evidence="2" key="1">
    <citation type="submission" date="2023-05" db="EMBL/GenBank/DDBJ databases">
        <title>Limnohabitans sp. strain HM2-2 Genome sequencing and assembly.</title>
        <authorList>
            <person name="Jung Y."/>
        </authorList>
    </citation>
    <scope>NUCLEOTIDE SEQUENCE</scope>
    <source>
        <strain evidence="2">HM2-2</strain>
    </source>
</reference>
<keyword evidence="1" id="KW-0732">Signal</keyword>
<dbReference type="Proteomes" id="UP001431902">
    <property type="component" value="Unassembled WGS sequence"/>
</dbReference>
<keyword evidence="3" id="KW-1185">Reference proteome</keyword>
<evidence type="ECO:0000256" key="1">
    <source>
        <dbReference type="SAM" id="SignalP"/>
    </source>
</evidence>
<organism evidence="2 3">
    <name type="scientific">Limnohabitans lacus</name>
    <dbReference type="NCBI Taxonomy" id="3045173"/>
    <lineage>
        <taxon>Bacteria</taxon>
        <taxon>Pseudomonadati</taxon>
        <taxon>Pseudomonadota</taxon>
        <taxon>Betaproteobacteria</taxon>
        <taxon>Burkholderiales</taxon>
        <taxon>Comamonadaceae</taxon>
        <taxon>Limnohabitans</taxon>
    </lineage>
</organism>
<feature type="chain" id="PRO_5047373712" description="Spore coat protein U domain-containing protein" evidence="1">
    <location>
        <begin position="22"/>
        <end position="155"/>
    </location>
</feature>